<dbReference type="InterPro" id="IPR011765">
    <property type="entry name" value="Pept_M16_N"/>
</dbReference>
<dbReference type="EMBL" id="JACGDG010000001">
    <property type="protein sequence ID" value="MBA6114370.1"/>
    <property type="molecule type" value="Genomic_DNA"/>
</dbReference>
<dbReference type="GO" id="GO:0046872">
    <property type="term" value="F:metal ion binding"/>
    <property type="evidence" value="ECO:0007669"/>
    <property type="project" value="InterPro"/>
</dbReference>
<reference evidence="4 5" key="1">
    <citation type="submission" date="2020-07" db="EMBL/GenBank/DDBJ databases">
        <title>Diversity of carbapenemase encoding genes among Pseudomonas putida group clinical isolates in a tertiary Brazilian hospital.</title>
        <authorList>
            <person name="Alberto-Lei F."/>
            <person name="Nodari C.S."/>
            <person name="Streling A.P."/>
            <person name="Paulino J.T."/>
            <person name="Bessa-Neto F.O."/>
            <person name="Cayo R."/>
            <person name="Gales A.C."/>
        </authorList>
    </citation>
    <scope>NUCLEOTIDE SEQUENCE [LARGE SCALE GENOMIC DNA]</scope>
    <source>
        <strain evidence="4 5">12464</strain>
    </source>
</reference>
<evidence type="ECO:0000313" key="5">
    <source>
        <dbReference type="Proteomes" id="UP000553948"/>
    </source>
</evidence>
<dbReference type="AlphaFoldDB" id="A0A7W2QH30"/>
<sequence length="880" mass="95442">MSTARSTALQRFTLDNGLVIYLREDHRAPLVAAQLWYHVGASQEPTGQSGLCHLVEHLMFEGSSKLASGQYDKVMAQLGGDPNAITTPDATCFPVTLAPSRLEAALEILADSMASATLGPPVFARELEVVKAERRENIDNMPLAQAHERAWILANSHTPYATPTAGHLADLQHLHQTDVRRWYQDWYHPNNASLVVVGDIDMQTLRPLVERHFATIPAGRLPERWIPAPNRRFKHRCQTIALAGLLPGAIMAFNTPSLATATNPTQAQALRLIPQLLANGSSSRLSLRKVRGEAVLLRAQARYQHLQRGDSLLTVELYANPANATAQVATDAVMQEIELLRQTAPTVDELNRAKTRLLASLVFDRDNIAVQANAIGKHAVSGLDPNLLDQERQSIESITPEDVRATAHEYLTHERLTITYMQAAPPPSAVAPTPSSNAEQNPNLSSLQGLDLNEIDITPPLVQAWQTPEGTRARLVEAHELPMVDLVLSFNAGSRLDGDKPGLAALTLFMLDEGTLSLDAVQFAEQIERLGVVYSKDITRHQAVITVRCLTGDVLDEAVRLIIDMVARPSLNAAELTPLKTQLLESSKLRQSFAVLRAREAAFSQAFGSHPFATPVRGTPTGIAAISTEDLREFHRQAYSANNLNISLVGDLSREQAEAIVRRVSAALPQHWAATAPPALPMFEAATLNLEQAGTSDAVLMLLPMSARPADPDYPALVLACDVLGGGSESRLFKALRQTHGLTYAVNAGLAPADNLLYIEWEVAGEFLDASTQLVTDVLQTYVAEGPSEAELALARRALLGELRRTVATNGSLATLIASHSHQGLPSDALATYIERLSAVTPEMARVALTLRLAPLRRLLVSVGPMVDQQGLPAPALTDQ</sequence>
<evidence type="ECO:0000313" key="4">
    <source>
        <dbReference type="EMBL" id="MBA6114370.1"/>
    </source>
</evidence>
<dbReference type="SUPFAM" id="SSF63411">
    <property type="entry name" value="LuxS/MPP-like metallohydrolase"/>
    <property type="match status" value="4"/>
</dbReference>
<name>A0A7W2QH30_PSEPU</name>
<accession>A0A7W2QH30</accession>
<protein>
    <submittedName>
        <fullName evidence="4">Insulinase family protein</fullName>
    </submittedName>
</protein>
<organism evidence="4 5">
    <name type="scientific">Pseudomonas putida</name>
    <name type="common">Arthrobacter siderocapsulatus</name>
    <dbReference type="NCBI Taxonomy" id="303"/>
    <lineage>
        <taxon>Bacteria</taxon>
        <taxon>Pseudomonadati</taxon>
        <taxon>Pseudomonadota</taxon>
        <taxon>Gammaproteobacteria</taxon>
        <taxon>Pseudomonadales</taxon>
        <taxon>Pseudomonadaceae</taxon>
        <taxon>Pseudomonas</taxon>
    </lineage>
</organism>
<dbReference type="Pfam" id="PF05193">
    <property type="entry name" value="Peptidase_M16_C"/>
    <property type="match status" value="2"/>
</dbReference>
<evidence type="ECO:0000256" key="1">
    <source>
        <dbReference type="ARBA" id="ARBA00007261"/>
    </source>
</evidence>
<feature type="domain" description="Peptidase M16 N-terminal" evidence="2">
    <location>
        <begin position="482"/>
        <end position="617"/>
    </location>
</feature>
<proteinExistence type="inferred from homology"/>
<comment type="similarity">
    <text evidence="1">Belongs to the peptidase M16 family.</text>
</comment>
<gene>
    <name evidence="4" type="ORF">H4C47_01315</name>
</gene>
<feature type="domain" description="Peptidase M16 C-terminal" evidence="3">
    <location>
        <begin position="177"/>
        <end position="357"/>
    </location>
</feature>
<dbReference type="InterPro" id="IPR011249">
    <property type="entry name" value="Metalloenz_LuxS/M16"/>
</dbReference>
<dbReference type="Gene3D" id="3.30.830.10">
    <property type="entry name" value="Metalloenzyme, LuxS/M16 peptidase-like"/>
    <property type="match status" value="4"/>
</dbReference>
<feature type="domain" description="Peptidase M16 C-terminal" evidence="3">
    <location>
        <begin position="626"/>
        <end position="799"/>
    </location>
</feature>
<dbReference type="Proteomes" id="UP000553948">
    <property type="component" value="Unassembled WGS sequence"/>
</dbReference>
<dbReference type="Pfam" id="PF00675">
    <property type="entry name" value="Peptidase_M16"/>
    <property type="match status" value="2"/>
</dbReference>
<dbReference type="RefSeq" id="WP_176514973.1">
    <property type="nucleotide sequence ID" value="NZ_CP060529.1"/>
</dbReference>
<dbReference type="PANTHER" id="PTHR11851">
    <property type="entry name" value="METALLOPROTEASE"/>
    <property type="match status" value="1"/>
</dbReference>
<dbReference type="InterPro" id="IPR007863">
    <property type="entry name" value="Peptidase_M16_C"/>
</dbReference>
<evidence type="ECO:0000259" key="2">
    <source>
        <dbReference type="Pfam" id="PF00675"/>
    </source>
</evidence>
<dbReference type="PANTHER" id="PTHR11851:SF49">
    <property type="entry name" value="MITOCHONDRIAL-PROCESSING PEPTIDASE SUBUNIT ALPHA"/>
    <property type="match status" value="1"/>
</dbReference>
<feature type="domain" description="Peptidase M16 N-terminal" evidence="2">
    <location>
        <begin position="20"/>
        <end position="154"/>
    </location>
</feature>
<dbReference type="InterPro" id="IPR050361">
    <property type="entry name" value="MPP/UQCRC_Complex"/>
</dbReference>
<evidence type="ECO:0000259" key="3">
    <source>
        <dbReference type="Pfam" id="PF05193"/>
    </source>
</evidence>
<comment type="caution">
    <text evidence="4">The sequence shown here is derived from an EMBL/GenBank/DDBJ whole genome shotgun (WGS) entry which is preliminary data.</text>
</comment>